<dbReference type="Gene3D" id="3.40.50.1970">
    <property type="match status" value="1"/>
</dbReference>
<dbReference type="Proteomes" id="UP000440004">
    <property type="component" value="Unassembled WGS sequence"/>
</dbReference>
<dbReference type="Gene3D" id="1.20.1090.10">
    <property type="entry name" value="Dehydroquinate synthase-like - alpha domain"/>
    <property type="match status" value="1"/>
</dbReference>
<dbReference type="CDD" id="cd14863">
    <property type="entry name" value="Fe-ADH-like"/>
    <property type="match status" value="1"/>
</dbReference>
<dbReference type="AlphaFoldDB" id="A0A6A7KDR3"/>
<dbReference type="GO" id="GO:0004022">
    <property type="term" value="F:alcohol dehydrogenase (NAD+) activity"/>
    <property type="evidence" value="ECO:0007669"/>
    <property type="project" value="TreeGrafter"/>
</dbReference>
<dbReference type="InterPro" id="IPR056798">
    <property type="entry name" value="ADH_Fe_C"/>
</dbReference>
<feature type="domain" description="Fe-containing alcohol dehydrogenase-like C-terminal" evidence="5">
    <location>
        <begin position="182"/>
        <end position="377"/>
    </location>
</feature>
<evidence type="ECO:0000259" key="5">
    <source>
        <dbReference type="Pfam" id="PF25137"/>
    </source>
</evidence>
<accession>A0A6A7KDR3</accession>
<dbReference type="SUPFAM" id="SSF56796">
    <property type="entry name" value="Dehydroquinate synthase-like"/>
    <property type="match status" value="1"/>
</dbReference>
<dbReference type="InterPro" id="IPR039697">
    <property type="entry name" value="Alcohol_dehydrogenase_Fe"/>
</dbReference>
<evidence type="ECO:0000259" key="4">
    <source>
        <dbReference type="Pfam" id="PF00465"/>
    </source>
</evidence>
<protein>
    <submittedName>
        <fullName evidence="6">Iron-containing alcohol dehydrogenase</fullName>
    </submittedName>
</protein>
<dbReference type="Pfam" id="PF25137">
    <property type="entry name" value="ADH_Fe_C"/>
    <property type="match status" value="1"/>
</dbReference>
<dbReference type="Pfam" id="PF00465">
    <property type="entry name" value="Fe-ADH"/>
    <property type="match status" value="1"/>
</dbReference>
<keyword evidence="3" id="KW-0520">NAD</keyword>
<dbReference type="GO" id="GO:0046872">
    <property type="term" value="F:metal ion binding"/>
    <property type="evidence" value="ECO:0007669"/>
    <property type="project" value="InterPro"/>
</dbReference>
<evidence type="ECO:0000313" key="6">
    <source>
        <dbReference type="EMBL" id="MPW27163.1"/>
    </source>
</evidence>
<evidence type="ECO:0000256" key="2">
    <source>
        <dbReference type="ARBA" id="ARBA00023002"/>
    </source>
</evidence>
<dbReference type="PROSITE" id="PS00913">
    <property type="entry name" value="ADH_IRON_1"/>
    <property type="match status" value="1"/>
</dbReference>
<sequence>MERYSQLCPVIFGEGSISQTGQEVKNLGCSKVMIVSDEFMAKSDIYSVCKKSLIDAELSIIEFTKVLPNPPDYIVNEGGAIARKEGVDGIVAIGGGSPMDAAKAINILINNDPPINQYFQDPFYTPGVPVIMIPTTAGTGSESTFISVLTDTTNDVKNSVLGAASLAILDPLATVTMPPHITAQTALDAFTHAAESITTKDSVTKSEVLCADAIKRIMINLPIAMKEPNNIEARGNLLLASNFAGIAFNDAIVHLGHAIGHSLGAKFHVTHGHVCALALPEVMKYAASVIPQKVNIVGEAMGIQFNGRESGTEIGEIVANEIRNLLKSLNFVSLKDLDMTRDDVLNTASMITEDPTYQYIPKELTLDEIRDILAAIYDNY</sequence>
<organism evidence="6 7">
    <name type="scientific">Alkalibaculum sporogenes</name>
    <dbReference type="NCBI Taxonomy" id="2655001"/>
    <lineage>
        <taxon>Bacteria</taxon>
        <taxon>Bacillati</taxon>
        <taxon>Bacillota</taxon>
        <taxon>Clostridia</taxon>
        <taxon>Eubacteriales</taxon>
        <taxon>Eubacteriaceae</taxon>
        <taxon>Alkalibaculum</taxon>
    </lineage>
</organism>
<evidence type="ECO:0000313" key="7">
    <source>
        <dbReference type="Proteomes" id="UP000440004"/>
    </source>
</evidence>
<dbReference type="PANTHER" id="PTHR11496">
    <property type="entry name" value="ALCOHOL DEHYDROGENASE"/>
    <property type="match status" value="1"/>
</dbReference>
<proteinExistence type="inferred from homology"/>
<dbReference type="InterPro" id="IPR018211">
    <property type="entry name" value="ADH_Fe_CS"/>
</dbReference>
<feature type="domain" description="Alcohol dehydrogenase iron-type/glycerol dehydrogenase GldA" evidence="4">
    <location>
        <begin position="10"/>
        <end position="171"/>
    </location>
</feature>
<name>A0A6A7KDR3_9FIRM</name>
<dbReference type="RefSeq" id="WP_152806615.1">
    <property type="nucleotide sequence ID" value="NZ_WHNX01000044.1"/>
</dbReference>
<dbReference type="InterPro" id="IPR001670">
    <property type="entry name" value="ADH_Fe/GldA"/>
</dbReference>
<keyword evidence="2" id="KW-0560">Oxidoreductase</keyword>
<comment type="similarity">
    <text evidence="1">Belongs to the iron-containing alcohol dehydrogenase family.</text>
</comment>
<dbReference type="FunFam" id="3.40.50.1970:FF:000003">
    <property type="entry name" value="Alcohol dehydrogenase, iron-containing"/>
    <property type="match status" value="1"/>
</dbReference>
<dbReference type="EMBL" id="WHNX01000044">
    <property type="protein sequence ID" value="MPW27163.1"/>
    <property type="molecule type" value="Genomic_DNA"/>
</dbReference>
<comment type="caution">
    <text evidence="6">The sequence shown here is derived from an EMBL/GenBank/DDBJ whole genome shotgun (WGS) entry which is preliminary data.</text>
</comment>
<gene>
    <name evidence="6" type="ORF">GC105_15400</name>
</gene>
<keyword evidence="7" id="KW-1185">Reference proteome</keyword>
<evidence type="ECO:0000256" key="3">
    <source>
        <dbReference type="ARBA" id="ARBA00023027"/>
    </source>
</evidence>
<dbReference type="PANTHER" id="PTHR11496:SF102">
    <property type="entry name" value="ALCOHOL DEHYDROGENASE 4"/>
    <property type="match status" value="1"/>
</dbReference>
<evidence type="ECO:0000256" key="1">
    <source>
        <dbReference type="ARBA" id="ARBA00007358"/>
    </source>
</evidence>
<reference evidence="6 7" key="1">
    <citation type="submission" date="2019-10" db="EMBL/GenBank/DDBJ databases">
        <title>Alkalibaculum tamaniensis sp.nov., a new alkaliphilic acetogen, isolated on methoxylated aromatics from a mud volcano.</title>
        <authorList>
            <person name="Khomyakova M.A."/>
            <person name="Merkel A.Y."/>
            <person name="Bonch-Osmolovskaya E.A."/>
            <person name="Slobodkin A.I."/>
        </authorList>
    </citation>
    <scope>NUCLEOTIDE SEQUENCE [LARGE SCALE GENOMIC DNA]</scope>
    <source>
        <strain evidence="6 7">M08DMB</strain>
    </source>
</reference>